<name>A0A0W8G200_9ZZZZ</name>
<accession>A0A0W8G200</accession>
<sequence length="310" mass="34621">MRSLCFFFVAILALASLGCSEEEPAFQVNLARRVETSVSVPKRAVTYAYLPQFSHTVSYERHRLLVEYLQKATGLPIRQIFPDTFDEHVKMVERGEIDISFSNPFVYIRMASAGTRAFARIIEPSGAPEFYSQIIVRKDNRNIEKIEDCRGKRWLAVDPSSAGGFIYALGEFYDNGIRREDFAEIAFAPGPGGKQEKVVMAVYAGAYDLGSVRDGALPLLKDKIDLSQIRILAESKRYPGWVYAHRPGLDPEVVNKISRAMFALSMERPEDATILRTAGMRGIIPAVDGDYASVRELAGKLGLETLEAIR</sequence>
<dbReference type="PANTHER" id="PTHR35841:SF1">
    <property type="entry name" value="PHOSPHONATES-BINDING PERIPLASMIC PROTEIN"/>
    <property type="match status" value="1"/>
</dbReference>
<gene>
    <name evidence="1" type="ORF">ASZ90_003033</name>
</gene>
<proteinExistence type="predicted"/>
<dbReference type="Pfam" id="PF12974">
    <property type="entry name" value="Phosphonate-bd"/>
    <property type="match status" value="1"/>
</dbReference>
<organism evidence="1">
    <name type="scientific">hydrocarbon metagenome</name>
    <dbReference type="NCBI Taxonomy" id="938273"/>
    <lineage>
        <taxon>unclassified sequences</taxon>
        <taxon>metagenomes</taxon>
        <taxon>ecological metagenomes</taxon>
    </lineage>
</organism>
<dbReference type="Gene3D" id="3.40.190.10">
    <property type="entry name" value="Periplasmic binding protein-like II"/>
    <property type="match status" value="2"/>
</dbReference>
<dbReference type="SUPFAM" id="SSF53850">
    <property type="entry name" value="Periplasmic binding protein-like II"/>
    <property type="match status" value="1"/>
</dbReference>
<reference evidence="1" key="1">
    <citation type="journal article" date="2015" name="Proc. Natl. Acad. Sci. U.S.A.">
        <title>Networks of energetic and metabolic interactions define dynamics in microbial communities.</title>
        <authorList>
            <person name="Embree M."/>
            <person name="Liu J.K."/>
            <person name="Al-Bassam M.M."/>
            <person name="Zengler K."/>
        </authorList>
    </citation>
    <scope>NUCLEOTIDE SEQUENCE</scope>
</reference>
<dbReference type="EMBL" id="LNQE01000361">
    <property type="protein sequence ID" value="KUG27117.1"/>
    <property type="molecule type" value="Genomic_DNA"/>
</dbReference>
<dbReference type="PROSITE" id="PS51257">
    <property type="entry name" value="PROKAR_LIPOPROTEIN"/>
    <property type="match status" value="1"/>
</dbReference>
<dbReference type="AlphaFoldDB" id="A0A0W8G200"/>
<dbReference type="PANTHER" id="PTHR35841">
    <property type="entry name" value="PHOSPHONATES-BINDING PERIPLASMIC PROTEIN"/>
    <property type="match status" value="1"/>
</dbReference>
<comment type="caution">
    <text evidence="1">The sequence shown here is derived from an EMBL/GenBank/DDBJ whole genome shotgun (WGS) entry which is preliminary data.</text>
</comment>
<protein>
    <submittedName>
        <fullName evidence="1">Phosphonate abc transporter phosphate-binding periplasmic component</fullName>
    </submittedName>
</protein>
<evidence type="ECO:0000313" key="1">
    <source>
        <dbReference type="EMBL" id="KUG27117.1"/>
    </source>
</evidence>